<reference evidence="4" key="1">
    <citation type="submission" date="2024-07" db="EMBL/GenBank/DDBJ databases">
        <authorList>
            <person name="Yu S.T."/>
        </authorList>
    </citation>
    <scope>NUCLEOTIDE SEQUENCE</scope>
    <source>
        <strain evidence="4">R35</strain>
    </source>
</reference>
<dbReference type="Gene3D" id="3.40.50.720">
    <property type="entry name" value="NAD(P)-binding Rossmann-like Domain"/>
    <property type="match status" value="1"/>
</dbReference>
<evidence type="ECO:0000313" key="4">
    <source>
        <dbReference type="EMBL" id="XDQ59679.1"/>
    </source>
</evidence>
<proteinExistence type="inferred from homology"/>
<comment type="similarity">
    <text evidence="1">Belongs to the short-chain dehydrogenases/reductases (SDR) family.</text>
</comment>
<organism evidence="4">
    <name type="scientific">Streptomyces sp. R35</name>
    <dbReference type="NCBI Taxonomy" id="3238630"/>
    <lineage>
        <taxon>Bacteria</taxon>
        <taxon>Bacillati</taxon>
        <taxon>Actinomycetota</taxon>
        <taxon>Actinomycetes</taxon>
        <taxon>Kitasatosporales</taxon>
        <taxon>Streptomycetaceae</taxon>
        <taxon>Streptomyces</taxon>
    </lineage>
</organism>
<dbReference type="SUPFAM" id="SSF51735">
    <property type="entry name" value="NAD(P)-binding Rossmann-fold domains"/>
    <property type="match status" value="1"/>
</dbReference>
<dbReference type="FunFam" id="3.40.50.720:FF:000594">
    <property type="entry name" value="Short-chain oxidoreductase"/>
    <property type="match status" value="1"/>
</dbReference>
<sequence>MPDTTRLTTPFDRESTADEVLAGVDLTGKRAVVTGGASGIGIETARSLARAGAEVTLAVRNTEAGRKAAADITATTGNTKVEVAALELTERSSVAAFADAWSGPLHILLDNAGVMALPELRLTPECVEYQFATNHLGHFQLALGLHDALAAEGGRIVAVSSSAHLLAPVDFDDLPFERRAYEPWAAYGQSKTAVTLFAVEAFRRWAGDGITVNSLNPGGIRTALQRHLEGENLDQATKEIFDAVPWRTPEQGAATSALLAGSPLVDGVGGRYFENSNEALPIDPATAVQSPEPSGVAPYALDPESAERLWDISLQLLARQLDL</sequence>
<dbReference type="EMBL" id="CP163440">
    <property type="protein sequence ID" value="XDQ59679.1"/>
    <property type="molecule type" value="Genomic_DNA"/>
</dbReference>
<evidence type="ECO:0000256" key="1">
    <source>
        <dbReference type="ARBA" id="ARBA00006484"/>
    </source>
</evidence>
<dbReference type="Pfam" id="PF00106">
    <property type="entry name" value="adh_short"/>
    <property type="match status" value="1"/>
</dbReference>
<dbReference type="PANTHER" id="PTHR24320">
    <property type="entry name" value="RETINOL DEHYDROGENASE"/>
    <property type="match status" value="1"/>
</dbReference>
<evidence type="ECO:0000256" key="3">
    <source>
        <dbReference type="ARBA" id="ARBA00071493"/>
    </source>
</evidence>
<keyword evidence="2" id="KW-0560">Oxidoreductase</keyword>
<name>A0AB39RWN3_9ACTN</name>
<dbReference type="RefSeq" id="WP_369254349.1">
    <property type="nucleotide sequence ID" value="NZ_CP163440.1"/>
</dbReference>
<dbReference type="GO" id="GO:0016491">
    <property type="term" value="F:oxidoreductase activity"/>
    <property type="evidence" value="ECO:0007669"/>
    <property type="project" value="UniProtKB-KW"/>
</dbReference>
<dbReference type="AlphaFoldDB" id="A0AB39RWN3"/>
<dbReference type="PANTHER" id="PTHR24320:SF148">
    <property type="entry name" value="NAD(P)-BINDING ROSSMANN-FOLD SUPERFAMILY PROTEIN"/>
    <property type="match status" value="1"/>
</dbReference>
<protein>
    <recommendedName>
        <fullName evidence="3">Probable oxidoreductase</fullName>
    </recommendedName>
</protein>
<accession>A0AB39RWN3</accession>
<evidence type="ECO:0000256" key="2">
    <source>
        <dbReference type="ARBA" id="ARBA00023002"/>
    </source>
</evidence>
<dbReference type="InterPro" id="IPR036291">
    <property type="entry name" value="NAD(P)-bd_dom_sf"/>
</dbReference>
<dbReference type="CDD" id="cd05327">
    <property type="entry name" value="retinol-DH_like_SDR_c_like"/>
    <property type="match status" value="1"/>
</dbReference>
<gene>
    <name evidence="4" type="ORF">AB5J50_02135</name>
</gene>
<dbReference type="PRINTS" id="PR00081">
    <property type="entry name" value="GDHRDH"/>
</dbReference>
<dbReference type="InterPro" id="IPR002347">
    <property type="entry name" value="SDR_fam"/>
</dbReference>